<dbReference type="CDD" id="cd00082">
    <property type="entry name" value="HisKA"/>
    <property type="match status" value="1"/>
</dbReference>
<evidence type="ECO:0000256" key="1">
    <source>
        <dbReference type="ARBA" id="ARBA00000085"/>
    </source>
</evidence>
<evidence type="ECO:0000256" key="7">
    <source>
        <dbReference type="ARBA" id="ARBA00022777"/>
    </source>
</evidence>
<feature type="transmembrane region" description="Helical" evidence="12">
    <location>
        <begin position="196"/>
        <end position="216"/>
    </location>
</feature>
<dbReference type="SMART" id="SM00304">
    <property type="entry name" value="HAMP"/>
    <property type="match status" value="1"/>
</dbReference>
<keyword evidence="9" id="KW-0902">Two-component regulatory system</keyword>
<accession>A0A1G7C032</accession>
<comment type="subcellular location">
    <subcellularLocation>
        <location evidence="2">Cell membrane</location>
    </subcellularLocation>
</comment>
<dbReference type="Gene3D" id="1.10.287.130">
    <property type="match status" value="1"/>
</dbReference>
<dbReference type="GO" id="GO:0000155">
    <property type="term" value="F:phosphorelay sensor kinase activity"/>
    <property type="evidence" value="ECO:0007669"/>
    <property type="project" value="InterPro"/>
</dbReference>
<dbReference type="CDD" id="cd00075">
    <property type="entry name" value="HATPase"/>
    <property type="match status" value="1"/>
</dbReference>
<dbReference type="InterPro" id="IPR004358">
    <property type="entry name" value="Sig_transdc_His_kin-like_C"/>
</dbReference>
<dbReference type="CDD" id="cd06225">
    <property type="entry name" value="HAMP"/>
    <property type="match status" value="1"/>
</dbReference>
<evidence type="ECO:0000256" key="3">
    <source>
        <dbReference type="ARBA" id="ARBA00012438"/>
    </source>
</evidence>
<keyword evidence="16" id="KW-1185">Reference proteome</keyword>
<dbReference type="EC" id="2.7.13.3" evidence="3"/>
<dbReference type="InterPro" id="IPR036097">
    <property type="entry name" value="HisK_dim/P_sf"/>
</dbReference>
<keyword evidence="4" id="KW-0597">Phosphoprotein</keyword>
<evidence type="ECO:0000313" key="16">
    <source>
        <dbReference type="Proteomes" id="UP000198546"/>
    </source>
</evidence>
<dbReference type="Pfam" id="PF00672">
    <property type="entry name" value="HAMP"/>
    <property type="match status" value="1"/>
</dbReference>
<dbReference type="SMART" id="SM00387">
    <property type="entry name" value="HATPase_c"/>
    <property type="match status" value="1"/>
</dbReference>
<gene>
    <name evidence="15" type="ORF">SAMN04489747_3099</name>
</gene>
<dbReference type="EMBL" id="LT629688">
    <property type="protein sequence ID" value="SDE31785.1"/>
    <property type="molecule type" value="Genomic_DNA"/>
</dbReference>
<evidence type="ECO:0000256" key="11">
    <source>
        <dbReference type="SAM" id="MobiDB-lite"/>
    </source>
</evidence>
<evidence type="ECO:0000256" key="9">
    <source>
        <dbReference type="ARBA" id="ARBA00023012"/>
    </source>
</evidence>
<dbReference type="AlphaFoldDB" id="A0A1G7C032"/>
<feature type="domain" description="HAMP" evidence="14">
    <location>
        <begin position="217"/>
        <end position="269"/>
    </location>
</feature>
<dbReference type="InterPro" id="IPR050428">
    <property type="entry name" value="TCS_sensor_his_kinase"/>
</dbReference>
<keyword evidence="5" id="KW-0808">Transferase</keyword>
<evidence type="ECO:0000256" key="12">
    <source>
        <dbReference type="SAM" id="Phobius"/>
    </source>
</evidence>
<evidence type="ECO:0000256" key="8">
    <source>
        <dbReference type="ARBA" id="ARBA00022989"/>
    </source>
</evidence>
<evidence type="ECO:0000259" key="13">
    <source>
        <dbReference type="PROSITE" id="PS50109"/>
    </source>
</evidence>
<comment type="catalytic activity">
    <reaction evidence="1">
        <text>ATP + protein L-histidine = ADP + protein N-phospho-L-histidine.</text>
        <dbReference type="EC" id="2.7.13.3"/>
    </reaction>
</comment>
<dbReference type="InterPro" id="IPR003594">
    <property type="entry name" value="HATPase_dom"/>
</dbReference>
<dbReference type="PRINTS" id="PR00344">
    <property type="entry name" value="BCTRLSENSOR"/>
</dbReference>
<dbReference type="Pfam" id="PF00512">
    <property type="entry name" value="HisKA"/>
    <property type="match status" value="1"/>
</dbReference>
<protein>
    <recommendedName>
        <fullName evidence="3">histidine kinase</fullName>
        <ecNumber evidence="3">2.7.13.3</ecNumber>
    </recommendedName>
</protein>
<proteinExistence type="predicted"/>
<dbReference type="InterPro" id="IPR036890">
    <property type="entry name" value="HATPase_C_sf"/>
</dbReference>
<dbReference type="GO" id="GO:0005886">
    <property type="term" value="C:plasma membrane"/>
    <property type="evidence" value="ECO:0007669"/>
    <property type="project" value="UniProtKB-SubCell"/>
</dbReference>
<dbReference type="SUPFAM" id="SSF158472">
    <property type="entry name" value="HAMP domain-like"/>
    <property type="match status" value="1"/>
</dbReference>
<dbReference type="STRING" id="675864.SAMN04489747_3099"/>
<dbReference type="SMART" id="SM00388">
    <property type="entry name" value="HisKA"/>
    <property type="match status" value="1"/>
</dbReference>
<dbReference type="Pfam" id="PF02518">
    <property type="entry name" value="HATPase_c"/>
    <property type="match status" value="1"/>
</dbReference>
<dbReference type="SUPFAM" id="SSF55874">
    <property type="entry name" value="ATPase domain of HSP90 chaperone/DNA topoisomerase II/histidine kinase"/>
    <property type="match status" value="1"/>
</dbReference>
<dbReference type="PANTHER" id="PTHR45436:SF5">
    <property type="entry name" value="SENSOR HISTIDINE KINASE TRCS"/>
    <property type="match status" value="1"/>
</dbReference>
<feature type="transmembrane region" description="Helical" evidence="12">
    <location>
        <begin position="29"/>
        <end position="48"/>
    </location>
</feature>
<dbReference type="Proteomes" id="UP000198546">
    <property type="component" value="Chromosome i"/>
</dbReference>
<feature type="region of interest" description="Disordered" evidence="11">
    <location>
        <begin position="502"/>
        <end position="523"/>
    </location>
</feature>
<dbReference type="InterPro" id="IPR005467">
    <property type="entry name" value="His_kinase_dom"/>
</dbReference>
<evidence type="ECO:0000256" key="5">
    <source>
        <dbReference type="ARBA" id="ARBA00022679"/>
    </source>
</evidence>
<feature type="domain" description="Histidine kinase" evidence="13">
    <location>
        <begin position="277"/>
        <end position="496"/>
    </location>
</feature>
<dbReference type="PANTHER" id="PTHR45436">
    <property type="entry name" value="SENSOR HISTIDINE KINASE YKOH"/>
    <property type="match status" value="1"/>
</dbReference>
<dbReference type="Gene3D" id="3.30.565.10">
    <property type="entry name" value="Histidine kinase-like ATPase, C-terminal domain"/>
    <property type="match status" value="1"/>
</dbReference>
<evidence type="ECO:0000259" key="14">
    <source>
        <dbReference type="PROSITE" id="PS50885"/>
    </source>
</evidence>
<keyword evidence="6 12" id="KW-0812">Transmembrane</keyword>
<evidence type="ECO:0000313" key="15">
    <source>
        <dbReference type="EMBL" id="SDE31785.1"/>
    </source>
</evidence>
<evidence type="ECO:0000256" key="10">
    <source>
        <dbReference type="ARBA" id="ARBA00023136"/>
    </source>
</evidence>
<dbReference type="Gene3D" id="6.10.340.10">
    <property type="match status" value="1"/>
</dbReference>
<organism evidence="15 16">
    <name type="scientific">Auraticoccus monumenti</name>
    <dbReference type="NCBI Taxonomy" id="675864"/>
    <lineage>
        <taxon>Bacteria</taxon>
        <taxon>Bacillati</taxon>
        <taxon>Actinomycetota</taxon>
        <taxon>Actinomycetes</taxon>
        <taxon>Propionibacteriales</taxon>
        <taxon>Propionibacteriaceae</taxon>
        <taxon>Auraticoccus</taxon>
    </lineage>
</organism>
<keyword evidence="10 12" id="KW-0472">Membrane</keyword>
<reference evidence="15 16" key="1">
    <citation type="submission" date="2016-10" db="EMBL/GenBank/DDBJ databases">
        <authorList>
            <person name="de Groot N.N."/>
        </authorList>
    </citation>
    <scope>NUCLEOTIDE SEQUENCE [LARGE SCALE GENOMIC DNA]</scope>
    <source>
        <strain evidence="15 16">MON 2.2</strain>
    </source>
</reference>
<sequence>MTTGTTLGRVMTTDARPPARTTVSARLRIVGWIVLTTIVTLISVLVTARSLLLAEVYEQANAGLVQEVEEFRRFASEGRDPETSQPYSDVAALMNRYFDRQALTADEVLVAVTERQRDRPVYAGSDGVLGYRVTEDADLLDRVLADPRASGAETLPSGGPLQWAKVRVQTQGDVGTLVVMQFVRGAEQQVERTVSILLYVAIGAVLLTASIAWFVAGQILRPVRQVRQVAADITEHDLSQRVPVTGNDDIAALATTFNDMLDRLESAYDSQRRFLDDASHELRTPITIIRGHLELLSDDERERAGTLRLVDDELSRMGRIVSDLLLLAKAEQSDFVTPQPTDTADLLLDIEAKCQTLGARNWQLVRIAEGHVALDRQRITQAMLQLAANAVQYSPEGSRVQVGSEFEGEGPDRLLRLWIADQGPGVRPEELTVIFDRFRVGSARQSADVAGPVPRSGAGLGLSIVRTIAEAHGGTAFVQSTPGHGARFGVLVPAAELVRLPGSGAPATADHDHHDLLPGGTPR</sequence>
<dbReference type="PROSITE" id="PS50109">
    <property type="entry name" value="HIS_KIN"/>
    <property type="match status" value="1"/>
</dbReference>
<dbReference type="PROSITE" id="PS50885">
    <property type="entry name" value="HAMP"/>
    <property type="match status" value="1"/>
</dbReference>
<dbReference type="InterPro" id="IPR003661">
    <property type="entry name" value="HisK_dim/P_dom"/>
</dbReference>
<dbReference type="SUPFAM" id="SSF47384">
    <property type="entry name" value="Homodimeric domain of signal transducing histidine kinase"/>
    <property type="match status" value="1"/>
</dbReference>
<evidence type="ECO:0000256" key="4">
    <source>
        <dbReference type="ARBA" id="ARBA00022553"/>
    </source>
</evidence>
<evidence type="ECO:0000256" key="2">
    <source>
        <dbReference type="ARBA" id="ARBA00004236"/>
    </source>
</evidence>
<keyword evidence="7 15" id="KW-0418">Kinase</keyword>
<dbReference type="InterPro" id="IPR003660">
    <property type="entry name" value="HAMP_dom"/>
</dbReference>
<dbReference type="FunFam" id="1.10.287.130:FF:000001">
    <property type="entry name" value="Two-component sensor histidine kinase"/>
    <property type="match status" value="1"/>
</dbReference>
<keyword evidence="8 12" id="KW-1133">Transmembrane helix</keyword>
<evidence type="ECO:0000256" key="6">
    <source>
        <dbReference type="ARBA" id="ARBA00022692"/>
    </source>
</evidence>
<name>A0A1G7C032_9ACTN</name>